<name>A0A0B2VD19_TOXCA</name>
<dbReference type="OrthoDB" id="5806945at2759"/>
<feature type="chain" id="PRO_5002095374" evidence="1">
    <location>
        <begin position="20"/>
        <end position="569"/>
    </location>
</feature>
<gene>
    <name evidence="2" type="ORF">Tcan_18895</name>
</gene>
<proteinExistence type="predicted"/>
<evidence type="ECO:0000256" key="1">
    <source>
        <dbReference type="SAM" id="SignalP"/>
    </source>
</evidence>
<evidence type="ECO:0000313" key="3">
    <source>
        <dbReference type="Proteomes" id="UP000031036"/>
    </source>
</evidence>
<keyword evidence="1" id="KW-0732">Signal</keyword>
<keyword evidence="3" id="KW-1185">Reference proteome</keyword>
<protein>
    <submittedName>
        <fullName evidence="2">Uncharacterized protein</fullName>
    </submittedName>
</protein>
<evidence type="ECO:0000313" key="2">
    <source>
        <dbReference type="EMBL" id="KHN79364.1"/>
    </source>
</evidence>
<dbReference type="EMBL" id="JPKZ01001926">
    <property type="protein sequence ID" value="KHN79364.1"/>
    <property type="molecule type" value="Genomic_DNA"/>
</dbReference>
<sequence>MGWIVEILVSLVLFTNALVADVGCSADKETCDNSLQAMMEGRGTRQKKQVAAYPVCDNGGESQFCWWAIEVGNPRWKLYRNGMQPLIEYNIGPSCLDNNERHGFSFMNTTTTVLYNETAAKRFTKLSKSFQVIVDVFYFCCSSRSACDKFSKNLSDDQIINKLADQLLIYINVASDVRKGTNGTMCKKGDGRPMARLPGVDVCVFVAQTSSKVKVYTGPMLFNRFNLITKVPTQGKVSLASLALERRLCISHMPGNNDYAEHLKDGECWRYLSQDEYLLFCCCYESDHWCRYSADHSKDSIWKNNARYWPTNPELRAVYNFPFDVRNVTAKDWSYRDFVYSRPLKKKKRNYITDRNIRLWHCVTGNLSLKSASGSNHAKDVERVMRKDLPFRGRSCFVDVNVTFRNTNSSKIAESVALDYGHSDESCGAMTCRMKEPNCIDNLLDTDSEYINTRVRCCCSTNNLCNHKEGSNYRLASALPRIDFSKVCLGGVYAFFASVFMDMVGPTSLFCLHYLDFETSSERLMVHGETFYAPVPKGRDYARSFLLFSSFGWEGQSSYSALGQHSATT</sequence>
<dbReference type="AlphaFoldDB" id="A0A0B2VD19"/>
<dbReference type="Proteomes" id="UP000031036">
    <property type="component" value="Unassembled WGS sequence"/>
</dbReference>
<organism evidence="2 3">
    <name type="scientific">Toxocara canis</name>
    <name type="common">Canine roundworm</name>
    <dbReference type="NCBI Taxonomy" id="6265"/>
    <lineage>
        <taxon>Eukaryota</taxon>
        <taxon>Metazoa</taxon>
        <taxon>Ecdysozoa</taxon>
        <taxon>Nematoda</taxon>
        <taxon>Chromadorea</taxon>
        <taxon>Rhabditida</taxon>
        <taxon>Spirurina</taxon>
        <taxon>Ascaridomorpha</taxon>
        <taxon>Ascaridoidea</taxon>
        <taxon>Toxocaridae</taxon>
        <taxon>Toxocara</taxon>
    </lineage>
</organism>
<feature type="signal peptide" evidence="1">
    <location>
        <begin position="1"/>
        <end position="19"/>
    </location>
</feature>
<reference evidence="2 3" key="1">
    <citation type="submission" date="2014-11" db="EMBL/GenBank/DDBJ databases">
        <title>Genetic blueprint of the zoonotic pathogen Toxocara canis.</title>
        <authorList>
            <person name="Zhu X.-Q."/>
            <person name="Korhonen P.K."/>
            <person name="Cai H."/>
            <person name="Young N.D."/>
            <person name="Nejsum P."/>
            <person name="von Samson-Himmelstjerna G."/>
            <person name="Boag P.R."/>
            <person name="Tan P."/>
            <person name="Li Q."/>
            <person name="Min J."/>
            <person name="Yang Y."/>
            <person name="Wang X."/>
            <person name="Fang X."/>
            <person name="Hall R.S."/>
            <person name="Hofmann A."/>
            <person name="Sternberg P.W."/>
            <person name="Jex A.R."/>
            <person name="Gasser R.B."/>
        </authorList>
    </citation>
    <scope>NUCLEOTIDE SEQUENCE [LARGE SCALE GENOMIC DNA]</scope>
    <source>
        <strain evidence="2">PN_DK_2014</strain>
    </source>
</reference>
<accession>A0A0B2VD19</accession>
<comment type="caution">
    <text evidence="2">The sequence shown here is derived from an EMBL/GenBank/DDBJ whole genome shotgun (WGS) entry which is preliminary data.</text>
</comment>